<accession>A0A498J3T8</accession>
<evidence type="ECO:0000256" key="3">
    <source>
        <dbReference type="PROSITE-ProRule" id="PRU00708"/>
    </source>
</evidence>
<dbReference type="GO" id="GO:0031930">
    <property type="term" value="P:mitochondria-nucleus signaling pathway"/>
    <property type="evidence" value="ECO:0007669"/>
    <property type="project" value="TreeGrafter"/>
</dbReference>
<keyword evidence="2" id="KW-0677">Repeat</keyword>
<dbReference type="PROSITE" id="PS51375">
    <property type="entry name" value="PPR"/>
    <property type="match status" value="2"/>
</dbReference>
<name>A0A498J3T8_MALDO</name>
<proteinExistence type="inferred from homology"/>
<dbReference type="Proteomes" id="UP000290289">
    <property type="component" value="Chromosome 9"/>
</dbReference>
<dbReference type="GO" id="GO:0010019">
    <property type="term" value="P:chloroplast-nucleus signaling pathway"/>
    <property type="evidence" value="ECO:0007669"/>
    <property type="project" value="TreeGrafter"/>
</dbReference>
<reference evidence="4 5" key="1">
    <citation type="submission" date="2018-10" db="EMBL/GenBank/DDBJ databases">
        <title>A high-quality apple genome assembly.</title>
        <authorList>
            <person name="Hu J."/>
        </authorList>
    </citation>
    <scope>NUCLEOTIDE SEQUENCE [LARGE SCALE GENOMIC DNA]</scope>
    <source>
        <strain evidence="5">cv. HFTH1</strain>
        <tissue evidence="4">Young leaf</tissue>
    </source>
</reference>
<sequence length="214" mass="24217">MDEKGFPPCPSAYCSLINNLGRAKLYEATNEVYGVMIKHFGKCGRLDDALDLFYEMKKIECTSDVYAYNALISGIMRADMIDEAHSLLKVMEENDCILDLNSHNIIFNGLARTGGPNQDLEKFSKTKHSKIELDDRAGLLEEAAKLMKGIRNDLNMISLLTHQFLKRLARSMMFISLPQWDLFSVEALALCIQPVLMIVSDLGWLETFLRTSKV</sequence>
<evidence type="ECO:0000313" key="5">
    <source>
        <dbReference type="Proteomes" id="UP000290289"/>
    </source>
</evidence>
<dbReference type="Pfam" id="PF13041">
    <property type="entry name" value="PPR_2"/>
    <property type="match status" value="1"/>
</dbReference>
<organism evidence="4 5">
    <name type="scientific">Malus domestica</name>
    <name type="common">Apple</name>
    <name type="synonym">Pyrus malus</name>
    <dbReference type="NCBI Taxonomy" id="3750"/>
    <lineage>
        <taxon>Eukaryota</taxon>
        <taxon>Viridiplantae</taxon>
        <taxon>Streptophyta</taxon>
        <taxon>Embryophyta</taxon>
        <taxon>Tracheophyta</taxon>
        <taxon>Spermatophyta</taxon>
        <taxon>Magnoliopsida</taxon>
        <taxon>eudicotyledons</taxon>
        <taxon>Gunneridae</taxon>
        <taxon>Pentapetalae</taxon>
        <taxon>rosids</taxon>
        <taxon>fabids</taxon>
        <taxon>Rosales</taxon>
        <taxon>Rosaceae</taxon>
        <taxon>Amygdaloideae</taxon>
        <taxon>Maleae</taxon>
        <taxon>Malus</taxon>
    </lineage>
</organism>
<dbReference type="Pfam" id="PF01535">
    <property type="entry name" value="PPR"/>
    <property type="match status" value="1"/>
</dbReference>
<comment type="caution">
    <text evidence="4">The sequence shown here is derived from an EMBL/GenBank/DDBJ whole genome shotgun (WGS) entry which is preliminary data.</text>
</comment>
<dbReference type="InterPro" id="IPR011990">
    <property type="entry name" value="TPR-like_helical_dom_sf"/>
</dbReference>
<comment type="similarity">
    <text evidence="1">Belongs to the PPR family. P subfamily.</text>
</comment>
<dbReference type="InterPro" id="IPR002885">
    <property type="entry name" value="PPR_rpt"/>
</dbReference>
<dbReference type="PANTHER" id="PTHR47936:SF1">
    <property type="entry name" value="PENTATRICOPEPTIDE REPEAT-CONTAINING PROTEIN GUN1, CHLOROPLASTIC"/>
    <property type="match status" value="1"/>
</dbReference>
<evidence type="ECO:0000256" key="1">
    <source>
        <dbReference type="ARBA" id="ARBA00007626"/>
    </source>
</evidence>
<dbReference type="AlphaFoldDB" id="A0A498J3T8"/>
<feature type="repeat" description="PPR" evidence="3">
    <location>
        <begin position="64"/>
        <end position="98"/>
    </location>
</feature>
<dbReference type="GO" id="GO:0009507">
    <property type="term" value="C:chloroplast"/>
    <property type="evidence" value="ECO:0007669"/>
    <property type="project" value="TreeGrafter"/>
</dbReference>
<feature type="repeat" description="PPR" evidence="3">
    <location>
        <begin position="29"/>
        <end position="63"/>
    </location>
</feature>
<dbReference type="NCBIfam" id="TIGR00756">
    <property type="entry name" value="PPR"/>
    <property type="match status" value="2"/>
</dbReference>
<dbReference type="Gene3D" id="1.25.40.10">
    <property type="entry name" value="Tetratricopeptide repeat domain"/>
    <property type="match status" value="1"/>
</dbReference>
<dbReference type="PANTHER" id="PTHR47936">
    <property type="entry name" value="PPR_LONG DOMAIN-CONTAINING PROTEIN"/>
    <property type="match status" value="1"/>
</dbReference>
<evidence type="ECO:0000313" key="4">
    <source>
        <dbReference type="EMBL" id="RXH88572.1"/>
    </source>
</evidence>
<dbReference type="EMBL" id="RDQH01000335">
    <property type="protein sequence ID" value="RXH88572.1"/>
    <property type="molecule type" value="Genomic_DNA"/>
</dbReference>
<protein>
    <recommendedName>
        <fullName evidence="6">Pentatricopeptide repeat-containing protein</fullName>
    </recommendedName>
</protein>
<evidence type="ECO:0000256" key="2">
    <source>
        <dbReference type="ARBA" id="ARBA00022737"/>
    </source>
</evidence>
<evidence type="ECO:0008006" key="6">
    <source>
        <dbReference type="Google" id="ProtNLM"/>
    </source>
</evidence>
<gene>
    <name evidence="4" type="ORF">DVH24_000171</name>
</gene>
<keyword evidence="5" id="KW-1185">Reference proteome</keyword>